<feature type="transmembrane region" description="Helical" evidence="7">
    <location>
        <begin position="79"/>
        <end position="97"/>
    </location>
</feature>
<evidence type="ECO:0000313" key="8">
    <source>
        <dbReference type="EMBL" id="RDU72818.1"/>
    </source>
</evidence>
<dbReference type="PANTHER" id="PTHR30561:SF7">
    <property type="entry name" value="GUANIDINIUM EFFLUX SYSTEM SUBUNIT GDNC-RELATED"/>
    <property type="match status" value="1"/>
</dbReference>
<dbReference type="AlphaFoldDB" id="A0A3D8J5U5"/>
<accession>A0A3D8J5U5</accession>
<comment type="subcellular location">
    <subcellularLocation>
        <location evidence="1 6">Cell membrane</location>
        <topology evidence="1 6">Multi-pass membrane protein</topology>
    </subcellularLocation>
</comment>
<feature type="transmembrane region" description="Helical" evidence="7">
    <location>
        <begin position="25"/>
        <end position="43"/>
    </location>
</feature>
<evidence type="ECO:0000256" key="4">
    <source>
        <dbReference type="ARBA" id="ARBA00022989"/>
    </source>
</evidence>
<dbReference type="OrthoDB" id="2168659at2"/>
<dbReference type="EMBL" id="NXLX01000015">
    <property type="protein sequence ID" value="RDU72818.1"/>
    <property type="molecule type" value="Genomic_DNA"/>
</dbReference>
<dbReference type="InterPro" id="IPR037185">
    <property type="entry name" value="EmrE-like"/>
</dbReference>
<dbReference type="GO" id="GO:0005886">
    <property type="term" value="C:plasma membrane"/>
    <property type="evidence" value="ECO:0007669"/>
    <property type="project" value="UniProtKB-SubCell"/>
</dbReference>
<comment type="similarity">
    <text evidence="6">Belongs to the drug/metabolite transporter (DMT) superfamily. Small multidrug resistance (SMR) (TC 2.A.7.1) family.</text>
</comment>
<name>A0A3D8J5U5_9HELI</name>
<organism evidence="8 9">
    <name type="scientific">Helicobacter anseris</name>
    <dbReference type="NCBI Taxonomy" id="375926"/>
    <lineage>
        <taxon>Bacteria</taxon>
        <taxon>Pseudomonadati</taxon>
        <taxon>Campylobacterota</taxon>
        <taxon>Epsilonproteobacteria</taxon>
        <taxon>Campylobacterales</taxon>
        <taxon>Helicobacteraceae</taxon>
        <taxon>Helicobacter</taxon>
    </lineage>
</organism>
<dbReference type="SUPFAM" id="SSF103481">
    <property type="entry name" value="Multidrug resistance efflux transporter EmrE"/>
    <property type="match status" value="1"/>
</dbReference>
<feature type="transmembrane region" description="Helical" evidence="7">
    <location>
        <begin position="55"/>
        <end position="73"/>
    </location>
</feature>
<proteinExistence type="inferred from homology"/>
<dbReference type="Pfam" id="PF00893">
    <property type="entry name" value="Multi_Drug_Res"/>
    <property type="match status" value="1"/>
</dbReference>
<gene>
    <name evidence="8" type="ORF">CQA57_06095</name>
</gene>
<dbReference type="InterPro" id="IPR000390">
    <property type="entry name" value="Small_drug/metabolite_transptr"/>
</dbReference>
<keyword evidence="9" id="KW-1185">Reference proteome</keyword>
<keyword evidence="5 7" id="KW-0472">Membrane</keyword>
<sequence>MIWIFIGAFFEVLWALGLKYATGSIIGILGIVLCVICSFFCAIQACKKMEVGSAYAIFVGLGAAALTSIDMFINGLHYAKLFLIFILLCGVLGIKIAQNKEG</sequence>
<protein>
    <submittedName>
        <fullName evidence="8">QacE family quaternary ammonium compound efflux SMR transporter</fullName>
    </submittedName>
</protein>
<dbReference type="InterPro" id="IPR045324">
    <property type="entry name" value="Small_multidrug_res"/>
</dbReference>
<comment type="caution">
    <text evidence="8">The sequence shown here is derived from an EMBL/GenBank/DDBJ whole genome shotgun (WGS) entry which is preliminary data.</text>
</comment>
<reference evidence="8 9" key="1">
    <citation type="submission" date="2018-04" db="EMBL/GenBank/DDBJ databases">
        <title>Novel Campyloabacter and Helicobacter Species and Strains.</title>
        <authorList>
            <person name="Mannion A.J."/>
            <person name="Shen Z."/>
            <person name="Fox J.G."/>
        </authorList>
    </citation>
    <scope>NUCLEOTIDE SEQUENCE [LARGE SCALE GENOMIC DNA]</scope>
    <source>
        <strain evidence="8 9">MIT 04-9362</strain>
    </source>
</reference>
<evidence type="ECO:0000256" key="6">
    <source>
        <dbReference type="RuleBase" id="RU003942"/>
    </source>
</evidence>
<dbReference type="RefSeq" id="WP_115579348.1">
    <property type="nucleotide sequence ID" value="NZ_NXLX01000015.1"/>
</dbReference>
<dbReference type="PANTHER" id="PTHR30561">
    <property type="entry name" value="SMR FAMILY PROTON-DEPENDENT DRUG EFFLUX TRANSPORTER SUGE"/>
    <property type="match status" value="1"/>
</dbReference>
<dbReference type="GO" id="GO:0022857">
    <property type="term" value="F:transmembrane transporter activity"/>
    <property type="evidence" value="ECO:0007669"/>
    <property type="project" value="InterPro"/>
</dbReference>
<evidence type="ECO:0000256" key="1">
    <source>
        <dbReference type="ARBA" id="ARBA00004651"/>
    </source>
</evidence>
<evidence type="ECO:0000256" key="2">
    <source>
        <dbReference type="ARBA" id="ARBA00022475"/>
    </source>
</evidence>
<evidence type="ECO:0000256" key="7">
    <source>
        <dbReference type="SAM" id="Phobius"/>
    </source>
</evidence>
<keyword evidence="4 7" id="KW-1133">Transmembrane helix</keyword>
<evidence type="ECO:0000256" key="3">
    <source>
        <dbReference type="ARBA" id="ARBA00022692"/>
    </source>
</evidence>
<dbReference type="Gene3D" id="1.10.3730.20">
    <property type="match status" value="1"/>
</dbReference>
<keyword evidence="2" id="KW-1003">Cell membrane</keyword>
<keyword evidence="3 6" id="KW-0812">Transmembrane</keyword>
<evidence type="ECO:0000313" key="9">
    <source>
        <dbReference type="Proteomes" id="UP000256695"/>
    </source>
</evidence>
<dbReference type="Proteomes" id="UP000256695">
    <property type="component" value="Unassembled WGS sequence"/>
</dbReference>
<evidence type="ECO:0000256" key="5">
    <source>
        <dbReference type="ARBA" id="ARBA00023136"/>
    </source>
</evidence>